<dbReference type="Proteomes" id="UP001060085">
    <property type="component" value="Linkage Group LG02"/>
</dbReference>
<comment type="caution">
    <text evidence="1">The sequence shown here is derived from an EMBL/GenBank/DDBJ whole genome shotgun (WGS) entry which is preliminary data.</text>
</comment>
<keyword evidence="2" id="KW-1185">Reference proteome</keyword>
<organism evidence="1 2">
    <name type="scientific">Catharanthus roseus</name>
    <name type="common">Madagascar periwinkle</name>
    <name type="synonym">Vinca rosea</name>
    <dbReference type="NCBI Taxonomy" id="4058"/>
    <lineage>
        <taxon>Eukaryota</taxon>
        <taxon>Viridiplantae</taxon>
        <taxon>Streptophyta</taxon>
        <taxon>Embryophyta</taxon>
        <taxon>Tracheophyta</taxon>
        <taxon>Spermatophyta</taxon>
        <taxon>Magnoliopsida</taxon>
        <taxon>eudicotyledons</taxon>
        <taxon>Gunneridae</taxon>
        <taxon>Pentapetalae</taxon>
        <taxon>asterids</taxon>
        <taxon>lamiids</taxon>
        <taxon>Gentianales</taxon>
        <taxon>Apocynaceae</taxon>
        <taxon>Rauvolfioideae</taxon>
        <taxon>Vinceae</taxon>
        <taxon>Catharanthinae</taxon>
        <taxon>Catharanthus</taxon>
    </lineage>
</organism>
<evidence type="ECO:0000313" key="1">
    <source>
        <dbReference type="EMBL" id="KAI5676506.1"/>
    </source>
</evidence>
<protein>
    <submittedName>
        <fullName evidence="1">Uncharacterized protein</fullName>
    </submittedName>
</protein>
<proteinExistence type="predicted"/>
<reference evidence="2" key="1">
    <citation type="journal article" date="2023" name="Nat. Plants">
        <title>Single-cell RNA sequencing provides a high-resolution roadmap for understanding the multicellular compartmentation of specialized metabolism.</title>
        <authorList>
            <person name="Sun S."/>
            <person name="Shen X."/>
            <person name="Li Y."/>
            <person name="Li Y."/>
            <person name="Wang S."/>
            <person name="Li R."/>
            <person name="Zhang H."/>
            <person name="Shen G."/>
            <person name="Guo B."/>
            <person name="Wei J."/>
            <person name="Xu J."/>
            <person name="St-Pierre B."/>
            <person name="Chen S."/>
            <person name="Sun C."/>
        </authorList>
    </citation>
    <scope>NUCLEOTIDE SEQUENCE [LARGE SCALE GENOMIC DNA]</scope>
</reference>
<gene>
    <name evidence="1" type="ORF">M9H77_07456</name>
</gene>
<accession>A0ACC0BV26</accession>
<evidence type="ECO:0000313" key="2">
    <source>
        <dbReference type="Proteomes" id="UP001060085"/>
    </source>
</evidence>
<name>A0ACC0BV26_CATRO</name>
<sequence length="954" mass="104349">MKHIFKKLHHNPNRSNETPQLSATTASSSSTSCSVSDQRTSASGQNSGGSPANSPATSASSVTVPPASSPTPAQHQQQQTDYFTSEEEYQVQLALALSASDQSGHDSGILDVNSDHHQILSATQLDDVDADSQSRQYWDYGVLDYKEKIKDGFYEVFCKNQEIKEMPSLADLETNAEGSDYEVVIVNCKIDPVLVELMDVARCIAIDCPSTESTLLAQRLGELVNSQMGVPVRDAAILNDRWKERGCVLPIGALQFGFSRHRALLFKVLADKVGLPCRLLRGKHYTGTEDDAVNVIKLPNESEFFVDLMGVPGALVPADGQGAKDASFKMYHPELSKLPSIQPINDSSVTHSKPYSLSEQNSGAGNSGSSSKLSEKVEPLPSISGANVSAGVSSSVFNKRVPPGNQIDHTPSLAIGSSLYKGGRGPNVAGDGARVNVNPIPYNQNNSEDPKYLFADLNPFQIKGSGRAPLQGNRAGKRVDESHQAKDNLVMGGPPGHLLWKNPQVYNEIPKKNEYDFVESLFPKNNNPAVGHNLPSISSSSSAAPLTNSEVFKLPNKSDGAYGGFGGNASAGSYSSIASAESAFNRLSLEDNQSIHPTYSSDWEILQKDESNMRKDYGKDVSSMHDHRSSKQDGSAGTNLKLKDQAYQSSSAEPNVNPVIDDVSDCEIPWEDLVIGERIGLGSYGEVYHADWNGTEVAVKKFLDQDFSGAALAEFKREVRIMQRLRHPNVVLFMGAVTRPPNLSIITEFLPRGSLYRIIHRPHCQIDEKRRIKMALDVAKGMNCLHTSTPTIVHRDLKSPNLLVDKNWNVKVCDFGLSRLKHNTFLSSKSTAGTPEWMAPEVLRNEPSNEKCDVYSFGIILWELATLKLPWSGMNPMQVVGAVGFQNRRLEIPKEVDPLVARIIWECWQTDPNLRPSFAQLTVALKPLQRLVIPSHMDQPSAPLPQEISLNSTP</sequence>
<dbReference type="EMBL" id="CM044702">
    <property type="protein sequence ID" value="KAI5676506.1"/>
    <property type="molecule type" value="Genomic_DNA"/>
</dbReference>